<reference evidence="7" key="1">
    <citation type="submission" date="2024-06" db="EMBL/GenBank/DDBJ databases">
        <title>Multi-omics analyses provide insights into the biosynthesis of the anticancer antibiotic pleurotin in Hohenbuehelia grisea.</title>
        <authorList>
            <person name="Weaver J.A."/>
            <person name="Alberti F."/>
        </authorList>
    </citation>
    <scope>NUCLEOTIDE SEQUENCE [LARGE SCALE GENOMIC DNA]</scope>
    <source>
        <strain evidence="7">T-177</strain>
    </source>
</reference>
<evidence type="ECO:0000256" key="3">
    <source>
        <dbReference type="ARBA" id="ARBA00023242"/>
    </source>
</evidence>
<keyword evidence="3 4" id="KW-0539">Nucleus</keyword>
<evidence type="ECO:0000256" key="2">
    <source>
        <dbReference type="ARBA" id="ARBA00008352"/>
    </source>
</evidence>
<feature type="compositionally biased region" description="Gly residues" evidence="5">
    <location>
        <begin position="1"/>
        <end position="19"/>
    </location>
</feature>
<comment type="subcellular location">
    <subcellularLocation>
        <location evidence="1 4">Nucleus</location>
    </subcellularLocation>
</comment>
<evidence type="ECO:0000313" key="7">
    <source>
        <dbReference type="Proteomes" id="UP001556367"/>
    </source>
</evidence>
<dbReference type="EMBL" id="JASNQZ010000002">
    <property type="protein sequence ID" value="KAL0959669.1"/>
    <property type="molecule type" value="Genomic_DNA"/>
</dbReference>
<dbReference type="Proteomes" id="UP001556367">
    <property type="component" value="Unassembled WGS sequence"/>
</dbReference>
<feature type="region of interest" description="Disordered" evidence="5">
    <location>
        <begin position="1"/>
        <end position="22"/>
    </location>
</feature>
<evidence type="ECO:0000256" key="1">
    <source>
        <dbReference type="ARBA" id="ARBA00004123"/>
    </source>
</evidence>
<protein>
    <recommendedName>
        <fullName evidence="4">DNA-directed RNA polymerase III subunit</fullName>
    </recommendedName>
</protein>
<dbReference type="InterPro" id="IPR024661">
    <property type="entry name" value="RNA_pol_III_Rpc31"/>
</dbReference>
<comment type="caution">
    <text evidence="6">The sequence shown here is derived from an EMBL/GenBank/DDBJ whole genome shotgun (WGS) entry which is preliminary data.</text>
</comment>
<dbReference type="PANTHER" id="PTHR15367:SF2">
    <property type="entry name" value="DNA-DIRECTED RNA POLYMERASE III SUBUNIT"/>
    <property type="match status" value="1"/>
</dbReference>
<sequence length="217" mass="24000">MSFGRGRGGRGGGRGGFGRGELPPMGLTFADIQALSREATALYPPRDQLPVLDAFTETEKRISTLQTGITLRLRKSPYYIIETTKSTDLPRYSDKYFTAVASHPVLKRKELHAPFFPIDIFDGYFNPRKKRKVAQPSTSTKMRMNLDELNDDGDEMEKSSDERSDAGSQAEAEDYDVDEEYDNDYAENYFDNGEGDDMDNLGDAGGGDDGGGGGDYD</sequence>
<comment type="subunit">
    <text evidence="4">Component of the RNA polymerase III (Pol III) complex.</text>
</comment>
<dbReference type="PANTHER" id="PTHR15367">
    <property type="entry name" value="DNA-DIRECTED RNA POLYMERASE III"/>
    <property type="match status" value="1"/>
</dbReference>
<dbReference type="PIRSF" id="PIRSF000777">
    <property type="entry name" value="RNA_polIII_C31"/>
    <property type="match status" value="1"/>
</dbReference>
<dbReference type="Pfam" id="PF11705">
    <property type="entry name" value="RNA_pol_3_Rpc31"/>
    <property type="match status" value="1"/>
</dbReference>
<name>A0ABR3JUW7_9AGAR</name>
<proteinExistence type="inferred from homology"/>
<keyword evidence="7" id="KW-1185">Reference proteome</keyword>
<accession>A0ABR3JUW7</accession>
<comment type="function">
    <text evidence="4">DNA-dependent RNA polymerase catalyzes the transcription of DNA into RNA using the four ribonucleoside triphosphates as substrates. Specific peripheric component of RNA polymerase III which synthesizes small RNAs, such as 5S rRNA and tRNAs.</text>
</comment>
<gene>
    <name evidence="6" type="ORF">HGRIS_011369</name>
</gene>
<feature type="region of interest" description="Disordered" evidence="5">
    <location>
        <begin position="131"/>
        <end position="217"/>
    </location>
</feature>
<comment type="similarity">
    <text evidence="2 4">Belongs to the eukaryotic RPC7 RNA polymerase subunit family.</text>
</comment>
<evidence type="ECO:0000313" key="6">
    <source>
        <dbReference type="EMBL" id="KAL0959669.1"/>
    </source>
</evidence>
<feature type="compositionally biased region" description="Basic and acidic residues" evidence="5">
    <location>
        <begin position="156"/>
        <end position="165"/>
    </location>
</feature>
<evidence type="ECO:0000256" key="5">
    <source>
        <dbReference type="SAM" id="MobiDB-lite"/>
    </source>
</evidence>
<feature type="compositionally biased region" description="Gly residues" evidence="5">
    <location>
        <begin position="203"/>
        <end position="217"/>
    </location>
</feature>
<evidence type="ECO:0000256" key="4">
    <source>
        <dbReference type="PIRNR" id="PIRNR000777"/>
    </source>
</evidence>
<organism evidence="6 7">
    <name type="scientific">Hohenbuehelia grisea</name>
    <dbReference type="NCBI Taxonomy" id="104357"/>
    <lineage>
        <taxon>Eukaryota</taxon>
        <taxon>Fungi</taxon>
        <taxon>Dikarya</taxon>
        <taxon>Basidiomycota</taxon>
        <taxon>Agaricomycotina</taxon>
        <taxon>Agaricomycetes</taxon>
        <taxon>Agaricomycetidae</taxon>
        <taxon>Agaricales</taxon>
        <taxon>Pleurotineae</taxon>
        <taxon>Pleurotaceae</taxon>
        <taxon>Hohenbuehelia</taxon>
    </lineage>
</organism>
<feature type="compositionally biased region" description="Acidic residues" evidence="5">
    <location>
        <begin position="171"/>
        <end position="185"/>
    </location>
</feature>